<evidence type="ECO:0000256" key="8">
    <source>
        <dbReference type="ARBA" id="ARBA00047481"/>
    </source>
</evidence>
<protein>
    <recommendedName>
        <fullName evidence="9">Histidinol-phosphate aminotransferase</fullName>
        <ecNumber evidence="9">2.6.1.9</ecNumber>
    </recommendedName>
    <alternativeName>
        <fullName evidence="9">Imidazole acetol-phosphate transaminase</fullName>
    </alternativeName>
</protein>
<evidence type="ECO:0000256" key="5">
    <source>
        <dbReference type="ARBA" id="ARBA00022576"/>
    </source>
</evidence>
<dbReference type="NCBIfam" id="TIGR01141">
    <property type="entry name" value="hisC"/>
    <property type="match status" value="1"/>
</dbReference>
<dbReference type="EMBL" id="SJPO01000003">
    <property type="protein sequence ID" value="TWT77949.1"/>
    <property type="molecule type" value="Genomic_DNA"/>
</dbReference>
<reference evidence="12 13" key="1">
    <citation type="submission" date="2019-02" db="EMBL/GenBank/DDBJ databases">
        <title>Deep-cultivation of Planctomycetes and their phenomic and genomic characterization uncovers novel biology.</title>
        <authorList>
            <person name="Wiegand S."/>
            <person name="Jogler M."/>
            <person name="Boedeker C."/>
            <person name="Pinto D."/>
            <person name="Vollmers J."/>
            <person name="Rivas-Marin E."/>
            <person name="Kohn T."/>
            <person name="Peeters S.H."/>
            <person name="Heuer A."/>
            <person name="Rast P."/>
            <person name="Oberbeckmann S."/>
            <person name="Bunk B."/>
            <person name="Jeske O."/>
            <person name="Meyerdierks A."/>
            <person name="Storesund J.E."/>
            <person name="Kallscheuer N."/>
            <person name="Luecker S."/>
            <person name="Lage O.M."/>
            <person name="Pohl T."/>
            <person name="Merkel B.J."/>
            <person name="Hornburger P."/>
            <person name="Mueller R.-W."/>
            <person name="Bruemmer F."/>
            <person name="Labrenz M."/>
            <person name="Spormann A.M."/>
            <person name="Op Den Camp H."/>
            <person name="Overmann J."/>
            <person name="Amann R."/>
            <person name="Jetten M.S.M."/>
            <person name="Mascher T."/>
            <person name="Medema M.H."/>
            <person name="Devos D.P."/>
            <person name="Kaster A.-K."/>
            <person name="Ovreas L."/>
            <person name="Rohde M."/>
            <person name="Galperin M.Y."/>
            <person name="Jogler C."/>
        </authorList>
    </citation>
    <scope>NUCLEOTIDE SEQUENCE [LARGE SCALE GENOMIC DNA]</scope>
    <source>
        <strain evidence="12 13">Pla123a</strain>
    </source>
</reference>
<dbReference type="Gene3D" id="3.90.1150.10">
    <property type="entry name" value="Aspartate Aminotransferase, domain 1"/>
    <property type="match status" value="1"/>
</dbReference>
<evidence type="ECO:0000259" key="11">
    <source>
        <dbReference type="Pfam" id="PF00155"/>
    </source>
</evidence>
<evidence type="ECO:0000256" key="3">
    <source>
        <dbReference type="ARBA" id="ARBA00007970"/>
    </source>
</evidence>
<comment type="catalytic activity">
    <reaction evidence="8 9">
        <text>L-histidinol phosphate + 2-oxoglutarate = 3-(imidazol-4-yl)-2-oxopropyl phosphate + L-glutamate</text>
        <dbReference type="Rhea" id="RHEA:23744"/>
        <dbReference type="ChEBI" id="CHEBI:16810"/>
        <dbReference type="ChEBI" id="CHEBI:29985"/>
        <dbReference type="ChEBI" id="CHEBI:57766"/>
        <dbReference type="ChEBI" id="CHEBI:57980"/>
        <dbReference type="EC" id="2.6.1.9"/>
    </reaction>
</comment>
<dbReference type="GO" id="GO:0000105">
    <property type="term" value="P:L-histidine biosynthetic process"/>
    <property type="evidence" value="ECO:0007669"/>
    <property type="project" value="UniProtKB-UniRule"/>
</dbReference>
<comment type="caution">
    <text evidence="12">The sequence shown here is derived from an EMBL/GenBank/DDBJ whole genome shotgun (WGS) entry which is preliminary data.</text>
</comment>
<dbReference type="CDD" id="cd00609">
    <property type="entry name" value="AAT_like"/>
    <property type="match status" value="1"/>
</dbReference>
<keyword evidence="5 9" id="KW-0032">Aminotransferase</keyword>
<dbReference type="Pfam" id="PF00155">
    <property type="entry name" value="Aminotran_1_2"/>
    <property type="match status" value="1"/>
</dbReference>
<evidence type="ECO:0000256" key="7">
    <source>
        <dbReference type="ARBA" id="ARBA00022898"/>
    </source>
</evidence>
<dbReference type="Gene3D" id="3.40.640.10">
    <property type="entry name" value="Type I PLP-dependent aspartate aminotransferase-like (Major domain)"/>
    <property type="match status" value="1"/>
</dbReference>
<dbReference type="AlphaFoldDB" id="A0A5C5YSM0"/>
<accession>A0A5C5YSM0</accession>
<dbReference type="HAMAP" id="MF_01023">
    <property type="entry name" value="HisC_aminotrans_2"/>
    <property type="match status" value="1"/>
</dbReference>
<comment type="similarity">
    <text evidence="3 9">Belongs to the class-II pyridoxal-phosphate-dependent aminotransferase family. Histidinol-phosphate aminotransferase subfamily.</text>
</comment>
<dbReference type="InterPro" id="IPR004839">
    <property type="entry name" value="Aminotransferase_I/II_large"/>
</dbReference>
<dbReference type="PANTHER" id="PTHR43643">
    <property type="entry name" value="HISTIDINOL-PHOSPHATE AMINOTRANSFERASE 2"/>
    <property type="match status" value="1"/>
</dbReference>
<keyword evidence="7 9" id="KW-0663">Pyridoxal phosphate</keyword>
<dbReference type="GO" id="GO:0004400">
    <property type="term" value="F:histidinol-phosphate transaminase activity"/>
    <property type="evidence" value="ECO:0007669"/>
    <property type="project" value="UniProtKB-UniRule"/>
</dbReference>
<organism evidence="12 13">
    <name type="scientific">Posidoniimonas polymericola</name>
    <dbReference type="NCBI Taxonomy" id="2528002"/>
    <lineage>
        <taxon>Bacteria</taxon>
        <taxon>Pseudomonadati</taxon>
        <taxon>Planctomycetota</taxon>
        <taxon>Planctomycetia</taxon>
        <taxon>Pirellulales</taxon>
        <taxon>Lacipirellulaceae</taxon>
        <taxon>Posidoniimonas</taxon>
    </lineage>
</organism>
<dbReference type="InterPro" id="IPR015422">
    <property type="entry name" value="PyrdxlP-dep_Trfase_small"/>
</dbReference>
<dbReference type="PANTHER" id="PTHR43643:SF3">
    <property type="entry name" value="HISTIDINOL-PHOSPHATE AMINOTRANSFERASE"/>
    <property type="match status" value="1"/>
</dbReference>
<dbReference type="RefSeq" id="WP_146585894.1">
    <property type="nucleotide sequence ID" value="NZ_SJPO01000003.1"/>
</dbReference>
<dbReference type="PROSITE" id="PS00599">
    <property type="entry name" value="AA_TRANSFER_CLASS_2"/>
    <property type="match status" value="1"/>
</dbReference>
<proteinExistence type="inferred from homology"/>
<keyword evidence="6 9" id="KW-0808">Transferase</keyword>
<comment type="cofactor">
    <cofactor evidence="1 9">
        <name>pyridoxal 5'-phosphate</name>
        <dbReference type="ChEBI" id="CHEBI:597326"/>
    </cofactor>
</comment>
<feature type="domain" description="Aminotransferase class I/classII large" evidence="11">
    <location>
        <begin position="23"/>
        <end position="342"/>
    </location>
</feature>
<dbReference type="EC" id="2.6.1.9" evidence="9"/>
<dbReference type="GO" id="GO:0030170">
    <property type="term" value="F:pyridoxal phosphate binding"/>
    <property type="evidence" value="ECO:0007669"/>
    <property type="project" value="InterPro"/>
</dbReference>
<dbReference type="InterPro" id="IPR015421">
    <property type="entry name" value="PyrdxlP-dep_Trfase_major"/>
</dbReference>
<keyword evidence="9" id="KW-0368">Histidine biosynthesis</keyword>
<evidence type="ECO:0000256" key="9">
    <source>
        <dbReference type="HAMAP-Rule" id="MF_01023"/>
    </source>
</evidence>
<evidence type="ECO:0000256" key="2">
    <source>
        <dbReference type="ARBA" id="ARBA00005011"/>
    </source>
</evidence>
<evidence type="ECO:0000313" key="13">
    <source>
        <dbReference type="Proteomes" id="UP000318478"/>
    </source>
</evidence>
<feature type="modified residue" description="N6-(pyridoxal phosphate)lysine" evidence="9">
    <location>
        <position position="210"/>
    </location>
</feature>
<evidence type="ECO:0000313" key="12">
    <source>
        <dbReference type="EMBL" id="TWT77949.1"/>
    </source>
</evidence>
<keyword evidence="13" id="KW-1185">Reference proteome</keyword>
<evidence type="ECO:0000256" key="6">
    <source>
        <dbReference type="ARBA" id="ARBA00022679"/>
    </source>
</evidence>
<gene>
    <name evidence="9 12" type="primary">hisC</name>
    <name evidence="12" type="ORF">Pla123a_17480</name>
</gene>
<name>A0A5C5YSM0_9BACT</name>
<dbReference type="Proteomes" id="UP000318478">
    <property type="component" value="Unassembled WGS sequence"/>
</dbReference>
<dbReference type="InterPro" id="IPR005861">
    <property type="entry name" value="HisP_aminotrans"/>
</dbReference>
<evidence type="ECO:0000256" key="1">
    <source>
        <dbReference type="ARBA" id="ARBA00001933"/>
    </source>
</evidence>
<dbReference type="SUPFAM" id="SSF53383">
    <property type="entry name" value="PLP-dependent transferases"/>
    <property type="match status" value="1"/>
</dbReference>
<sequence>MNYARPDIQAMTGYTPGEQPKGTKVIKLNTNENPYPASPKVTEAITRAAQAGLQKYPDASGTAFRMRAGDVLGVDPDWILCGNGSDDILTIATRTFVGENDAVRYATPSYVLYKTLAEIQGAVQDVVRYERDWTLGYEFVAPAERLKLAYLANPNSPSGTVLQPGEVAAIADALPCPLLVDEAYVDFADSNCLDLVRTNERVMVSRTLSKSYALAGLRFGYVVAQPAIIEQMAKVKDSYNCDALAIAGATAAIDDQAWLVENVAKVRATRGRLAAALGELGFAVTDSQANFVWAVHPTLSHEELYLDLKSQGVLVRYMRYDHWGDGLRVSVGADEQIDALLALLAPLVRGR</sequence>
<evidence type="ECO:0000256" key="4">
    <source>
        <dbReference type="ARBA" id="ARBA00011738"/>
    </source>
</evidence>
<dbReference type="InterPro" id="IPR050106">
    <property type="entry name" value="HistidinolP_aminotransfase"/>
</dbReference>
<feature type="region of interest" description="Disordered" evidence="10">
    <location>
        <begin position="1"/>
        <end position="21"/>
    </location>
</feature>
<comment type="pathway">
    <text evidence="2 9">Amino-acid biosynthesis; L-histidine biosynthesis; L-histidine from 5-phospho-alpha-D-ribose 1-diphosphate: step 7/9.</text>
</comment>
<comment type="subunit">
    <text evidence="4 9">Homodimer.</text>
</comment>
<dbReference type="UniPathway" id="UPA00031">
    <property type="reaction ID" value="UER00012"/>
</dbReference>
<dbReference type="InterPro" id="IPR001917">
    <property type="entry name" value="Aminotrans_II_pyridoxalP_BS"/>
</dbReference>
<dbReference type="OrthoDB" id="9813612at2"/>
<evidence type="ECO:0000256" key="10">
    <source>
        <dbReference type="SAM" id="MobiDB-lite"/>
    </source>
</evidence>
<dbReference type="InterPro" id="IPR015424">
    <property type="entry name" value="PyrdxlP-dep_Trfase"/>
</dbReference>
<keyword evidence="9" id="KW-0028">Amino-acid biosynthesis</keyword>